<accession>A0A3P5XK44</accession>
<organism evidence="4 5">
    <name type="scientific">Pseudogemmobacter humi</name>
    <dbReference type="NCBI Taxonomy" id="2483812"/>
    <lineage>
        <taxon>Bacteria</taxon>
        <taxon>Pseudomonadati</taxon>
        <taxon>Pseudomonadota</taxon>
        <taxon>Alphaproteobacteria</taxon>
        <taxon>Rhodobacterales</taxon>
        <taxon>Paracoccaceae</taxon>
        <taxon>Pseudogemmobacter</taxon>
    </lineage>
</organism>
<evidence type="ECO:0000256" key="3">
    <source>
        <dbReference type="RuleBase" id="RU363015"/>
    </source>
</evidence>
<dbReference type="Proteomes" id="UP000277498">
    <property type="component" value="Unassembled WGS sequence"/>
</dbReference>
<dbReference type="NCBIfam" id="TIGR00730">
    <property type="entry name" value="Rossman fold protein, TIGR00730 family"/>
    <property type="match status" value="1"/>
</dbReference>
<dbReference type="Gene3D" id="3.40.50.450">
    <property type="match status" value="1"/>
</dbReference>
<dbReference type="InterPro" id="IPR031100">
    <property type="entry name" value="LOG_fam"/>
</dbReference>
<comment type="similarity">
    <text evidence="2 3">Belongs to the LOG family.</text>
</comment>
<reference evidence="4 5" key="1">
    <citation type="submission" date="2018-11" db="EMBL/GenBank/DDBJ databases">
        <authorList>
            <person name="Criscuolo A."/>
        </authorList>
    </citation>
    <scope>NUCLEOTIDE SEQUENCE [LARGE SCALE GENOMIC DNA]</scope>
    <source>
        <strain evidence="4">ACIP111625</strain>
    </source>
</reference>
<dbReference type="GO" id="GO:0009691">
    <property type="term" value="P:cytokinin biosynthetic process"/>
    <property type="evidence" value="ECO:0007669"/>
    <property type="project" value="UniProtKB-UniRule"/>
</dbReference>
<keyword evidence="3" id="KW-0203">Cytokinin biosynthesis</keyword>
<evidence type="ECO:0000313" key="4">
    <source>
        <dbReference type="EMBL" id="VDC30559.1"/>
    </source>
</evidence>
<evidence type="ECO:0000256" key="2">
    <source>
        <dbReference type="ARBA" id="ARBA00006763"/>
    </source>
</evidence>
<gene>
    <name evidence="4" type="primary">yvdD</name>
    <name evidence="4" type="ORF">XINFAN_02585</name>
</gene>
<proteinExistence type="inferred from homology"/>
<dbReference type="OrthoDB" id="9801098at2"/>
<keyword evidence="5" id="KW-1185">Reference proteome</keyword>
<name>A0A3P5XK44_9RHOB</name>
<dbReference type="EMBL" id="UXAW01000080">
    <property type="protein sequence ID" value="VDC30559.1"/>
    <property type="molecule type" value="Genomic_DNA"/>
</dbReference>
<protein>
    <recommendedName>
        <fullName evidence="3">Cytokinin riboside 5'-monophosphate phosphoribohydrolase</fullName>
        <ecNumber evidence="3">3.2.2.n1</ecNumber>
    </recommendedName>
</protein>
<dbReference type="SUPFAM" id="SSF102405">
    <property type="entry name" value="MCP/YpsA-like"/>
    <property type="match status" value="1"/>
</dbReference>
<dbReference type="GO" id="GO:0005829">
    <property type="term" value="C:cytosol"/>
    <property type="evidence" value="ECO:0007669"/>
    <property type="project" value="TreeGrafter"/>
</dbReference>
<keyword evidence="3" id="KW-0378">Hydrolase</keyword>
<dbReference type="GO" id="GO:0008714">
    <property type="term" value="F:AMP nucleosidase activity"/>
    <property type="evidence" value="ECO:0007669"/>
    <property type="project" value="UniProtKB-EC"/>
</dbReference>
<dbReference type="EC" id="3.2.2.n1" evidence="3"/>
<dbReference type="InterPro" id="IPR005269">
    <property type="entry name" value="LOG"/>
</dbReference>
<dbReference type="PANTHER" id="PTHR31223:SF70">
    <property type="entry name" value="LOG FAMILY PROTEIN YJL055W"/>
    <property type="match status" value="1"/>
</dbReference>
<dbReference type="Pfam" id="PF03641">
    <property type="entry name" value="Lysine_decarbox"/>
    <property type="match status" value="1"/>
</dbReference>
<dbReference type="PANTHER" id="PTHR31223">
    <property type="entry name" value="LOG FAMILY PROTEIN YJL055W"/>
    <property type="match status" value="1"/>
</dbReference>
<sequence length="200" mass="21422">MQLPSICVFCGSRPGTNPAHAAAARAFGETIAREGWRLVYGAGDVGLMGEVARAAQGAGAPALGVIPVHLLGLEKGKRDLTTFVITEDMHERKKVMFMNSDAVVVLPGGAGSLDEFFEVLTWAQIGLHGKPIFLLDIGGYWRPLTALIDHVIAEGFAAPSLNDLFRSVDSVDELTAALRDYLAEGPQSRFIRPVPDQPRG</sequence>
<dbReference type="RefSeq" id="WP_124087324.1">
    <property type="nucleotide sequence ID" value="NZ_UXAW01000080.1"/>
</dbReference>
<comment type="catalytic activity">
    <reaction evidence="1">
        <text>AMP + H2O = D-ribose 5-phosphate + adenine</text>
        <dbReference type="Rhea" id="RHEA:20129"/>
        <dbReference type="ChEBI" id="CHEBI:15377"/>
        <dbReference type="ChEBI" id="CHEBI:16708"/>
        <dbReference type="ChEBI" id="CHEBI:78346"/>
        <dbReference type="ChEBI" id="CHEBI:456215"/>
        <dbReference type="EC" id="3.2.2.4"/>
    </reaction>
</comment>
<dbReference type="AlphaFoldDB" id="A0A3P5XK44"/>
<evidence type="ECO:0000313" key="5">
    <source>
        <dbReference type="Proteomes" id="UP000277498"/>
    </source>
</evidence>
<evidence type="ECO:0000256" key="1">
    <source>
        <dbReference type="ARBA" id="ARBA00000274"/>
    </source>
</evidence>